<dbReference type="OrthoDB" id="5297096at2"/>
<protein>
    <submittedName>
        <fullName evidence="2">Uncharacterized protein</fullName>
    </submittedName>
</protein>
<feature type="signal peptide" evidence="1">
    <location>
        <begin position="1"/>
        <end position="25"/>
    </location>
</feature>
<evidence type="ECO:0000313" key="2">
    <source>
        <dbReference type="EMBL" id="CUB04702.1"/>
    </source>
</evidence>
<dbReference type="RefSeq" id="WP_055422440.1">
    <property type="nucleotide sequence ID" value="NZ_CYHH01000001.1"/>
</dbReference>
<accession>A0A0K6IN31</accession>
<sequence length="218" mass="24418">MRVTWRWAVAAVFLWVALAGQGARAQEYTGCTDAKGQAVAVLEDSKARRVFETRLVGGVPVIVHNPQLLPDLWPAARLFLFAHECARIQAGYLPPAPQTVAQDRSLDCQAVEWLVRNGRVRADDIGLIEKALNGLRRSDWRYVAEEPRRVEVAACYRRIVESLAKNAEGTKRDWSRCVEVCGDQMVDCRAAGGRVGETTVDCMQVYLICVDICNRRYP</sequence>
<dbReference type="AlphaFoldDB" id="A0A0K6IN31"/>
<proteinExistence type="predicted"/>
<feature type="chain" id="PRO_5005505718" evidence="1">
    <location>
        <begin position="26"/>
        <end position="218"/>
    </location>
</feature>
<name>A0A0K6IN31_9PROT</name>
<organism evidence="2 3">
    <name type="scientific">Tepidiphilus thermophilus</name>
    <dbReference type="NCBI Taxonomy" id="876478"/>
    <lineage>
        <taxon>Bacteria</taxon>
        <taxon>Pseudomonadati</taxon>
        <taxon>Pseudomonadota</taxon>
        <taxon>Hydrogenophilia</taxon>
        <taxon>Hydrogenophilales</taxon>
        <taxon>Hydrogenophilaceae</taxon>
        <taxon>Tepidiphilus</taxon>
    </lineage>
</organism>
<reference evidence="3" key="1">
    <citation type="submission" date="2015-08" db="EMBL/GenBank/DDBJ databases">
        <authorList>
            <person name="Babu N.S."/>
            <person name="Beckwith C.J."/>
            <person name="Beseler K.G."/>
            <person name="Brison A."/>
            <person name="Carone J.V."/>
            <person name="Caskin T.P."/>
            <person name="Diamond M."/>
            <person name="Durham M.E."/>
            <person name="Foxe J.M."/>
            <person name="Go M."/>
            <person name="Henderson B.A."/>
            <person name="Jones I.B."/>
            <person name="McGettigan J.A."/>
            <person name="Micheletti S.J."/>
            <person name="Nasrallah M.E."/>
            <person name="Ortiz D."/>
            <person name="Piller C.R."/>
            <person name="Privatt S.R."/>
            <person name="Schneider S.L."/>
            <person name="Sharp S."/>
            <person name="Smith T.C."/>
            <person name="Stanton J.D."/>
            <person name="Ullery H.E."/>
            <person name="Wilson R.J."/>
            <person name="Serrano M.G."/>
            <person name="Buck G."/>
            <person name="Lee V."/>
            <person name="Wang Y."/>
            <person name="Carvalho R."/>
            <person name="Voegtly L."/>
            <person name="Shi R."/>
            <person name="Duckworth R."/>
            <person name="Johnson A."/>
            <person name="Loviza R."/>
            <person name="Walstead R."/>
            <person name="Shah Z."/>
            <person name="Kiflezghi M."/>
            <person name="Wade K."/>
            <person name="Ball S.L."/>
            <person name="Bradley K.W."/>
            <person name="Asai D.J."/>
            <person name="Bowman C.A."/>
            <person name="Russell D.A."/>
            <person name="Pope W.H."/>
            <person name="Jacobs-Sera D."/>
            <person name="Hendrix R.W."/>
            <person name="Hatfull G.F."/>
        </authorList>
    </citation>
    <scope>NUCLEOTIDE SEQUENCE [LARGE SCALE GENOMIC DNA]</scope>
    <source>
        <strain evidence="3">JCM 19170</strain>
    </source>
</reference>
<dbReference type="EMBL" id="CYHH01000001">
    <property type="protein sequence ID" value="CUB04702.1"/>
    <property type="molecule type" value="Genomic_DNA"/>
</dbReference>
<keyword evidence="3" id="KW-1185">Reference proteome</keyword>
<dbReference type="Proteomes" id="UP000182108">
    <property type="component" value="Unassembled WGS sequence"/>
</dbReference>
<gene>
    <name evidence="2" type="ORF">Ga0061068_10138</name>
</gene>
<keyword evidence="1" id="KW-0732">Signal</keyword>
<evidence type="ECO:0000313" key="3">
    <source>
        <dbReference type="Proteomes" id="UP000182108"/>
    </source>
</evidence>
<evidence type="ECO:0000256" key="1">
    <source>
        <dbReference type="SAM" id="SignalP"/>
    </source>
</evidence>